<protein>
    <submittedName>
        <fullName evidence="2">Uncharacterized protein</fullName>
    </submittedName>
</protein>
<evidence type="ECO:0000313" key="2">
    <source>
        <dbReference type="EMBL" id="ENV18762.1"/>
    </source>
</evidence>
<evidence type="ECO:0000256" key="1">
    <source>
        <dbReference type="SAM" id="MobiDB-lite"/>
    </source>
</evidence>
<keyword evidence="3" id="KW-1185">Reference proteome</keyword>
<feature type="compositionally biased region" description="Basic and acidic residues" evidence="1">
    <location>
        <begin position="76"/>
        <end position="97"/>
    </location>
</feature>
<dbReference type="EMBL" id="APPJ01000004">
    <property type="protein sequence ID" value="ENV18762.1"/>
    <property type="molecule type" value="Genomic_DNA"/>
</dbReference>
<reference evidence="2 3" key="1">
    <citation type="submission" date="2013-02" db="EMBL/GenBank/DDBJ databases">
        <title>The Genome Sequence of Acinetobacter guillouiae NIPH 991.</title>
        <authorList>
            <consortium name="The Broad Institute Genome Sequencing Platform"/>
            <consortium name="The Broad Institute Genome Sequencing Center for Infectious Disease"/>
            <person name="Cerqueira G."/>
            <person name="Feldgarden M."/>
            <person name="Courvalin P."/>
            <person name="Perichon B."/>
            <person name="Grillot-Courvalin C."/>
            <person name="Clermont D."/>
            <person name="Rocha E."/>
            <person name="Yoon E.-J."/>
            <person name="Nemec A."/>
            <person name="Walker B."/>
            <person name="Young S.K."/>
            <person name="Zeng Q."/>
            <person name="Gargeya S."/>
            <person name="Fitzgerald M."/>
            <person name="Haas B."/>
            <person name="Abouelleil A."/>
            <person name="Alvarado L."/>
            <person name="Arachchi H.M."/>
            <person name="Berlin A.M."/>
            <person name="Chapman S.B."/>
            <person name="Dewar J."/>
            <person name="Goldberg J."/>
            <person name="Griggs A."/>
            <person name="Gujja S."/>
            <person name="Hansen M."/>
            <person name="Howarth C."/>
            <person name="Imamovic A."/>
            <person name="Larimer J."/>
            <person name="McCowan C."/>
            <person name="Murphy C."/>
            <person name="Neiman D."/>
            <person name="Pearson M."/>
            <person name="Priest M."/>
            <person name="Roberts A."/>
            <person name="Saif S."/>
            <person name="Shea T."/>
            <person name="Sisk P."/>
            <person name="Sykes S."/>
            <person name="Wortman J."/>
            <person name="Nusbaum C."/>
            <person name="Birren B."/>
        </authorList>
    </citation>
    <scope>NUCLEOTIDE SEQUENCE [LARGE SCALE GENOMIC DNA]</scope>
    <source>
        <strain evidence="2 3">NIPH 991</strain>
    </source>
</reference>
<dbReference type="HOGENOM" id="CLU_1232850_0_0_6"/>
<dbReference type="AlphaFoldDB" id="N8X304"/>
<dbReference type="PATRIC" id="fig|1217656.3.peg.546"/>
<feature type="region of interest" description="Disordered" evidence="1">
    <location>
        <begin position="68"/>
        <end position="102"/>
    </location>
</feature>
<accession>N8X304</accession>
<name>N8X304_ACIGI</name>
<gene>
    <name evidence="2" type="ORF">F964_00562</name>
</gene>
<proteinExistence type="predicted"/>
<dbReference type="Proteomes" id="UP000013148">
    <property type="component" value="Unassembled WGS sequence"/>
</dbReference>
<sequence>MRTGTNSESLYIKDRSAWDLSEFLSSGGQIEHVPYGVSKEVKQEFNKSNAQSHMKQIMGAAIVEAKAKKELKPKRTKTEAEIEAKRQSDKERKRIKDAQSQAVKRKAKADLSAEQISIFKEFHSKASHGDIALLARLTGVSATTLKSTMYGETVMKKDRWDGVKKHLLSFDYSINESAIKGRLKKEINELDQKAYRKAYRAGWQKVQRAKLKQITEKYCGVVAL</sequence>
<dbReference type="RefSeq" id="WP_004817479.1">
    <property type="nucleotide sequence ID" value="NZ_KB849455.1"/>
</dbReference>
<evidence type="ECO:0000313" key="3">
    <source>
        <dbReference type="Proteomes" id="UP000013148"/>
    </source>
</evidence>
<comment type="caution">
    <text evidence="2">The sequence shown here is derived from an EMBL/GenBank/DDBJ whole genome shotgun (WGS) entry which is preliminary data.</text>
</comment>
<organism evidence="2 3">
    <name type="scientific">Acinetobacter guillouiae NIPH 991</name>
    <dbReference type="NCBI Taxonomy" id="1217656"/>
    <lineage>
        <taxon>Bacteria</taxon>
        <taxon>Pseudomonadati</taxon>
        <taxon>Pseudomonadota</taxon>
        <taxon>Gammaproteobacteria</taxon>
        <taxon>Moraxellales</taxon>
        <taxon>Moraxellaceae</taxon>
        <taxon>Acinetobacter</taxon>
    </lineage>
</organism>